<gene>
    <name evidence="1" type="ORF">KSB_69500</name>
</gene>
<evidence type="ECO:0008006" key="3">
    <source>
        <dbReference type="Google" id="ProtNLM"/>
    </source>
</evidence>
<dbReference type="RefSeq" id="WP_201374758.1">
    <property type="nucleotide sequence ID" value="NZ_BNJG01000003.1"/>
</dbReference>
<protein>
    <recommendedName>
        <fullName evidence="3">Maltogenic Amylase C-terminal domain-containing protein</fullName>
    </recommendedName>
</protein>
<dbReference type="Proteomes" id="UP000654345">
    <property type="component" value="Unassembled WGS sequence"/>
</dbReference>
<organism evidence="1 2">
    <name type="scientific">Ktedonobacter robiniae</name>
    <dbReference type="NCBI Taxonomy" id="2778365"/>
    <lineage>
        <taxon>Bacteria</taxon>
        <taxon>Bacillati</taxon>
        <taxon>Chloroflexota</taxon>
        <taxon>Ktedonobacteria</taxon>
        <taxon>Ktedonobacterales</taxon>
        <taxon>Ktedonobacteraceae</taxon>
        <taxon>Ktedonobacter</taxon>
    </lineage>
</organism>
<keyword evidence="2" id="KW-1185">Reference proteome</keyword>
<sequence>MCSRLFFSALHVGAQEVAIQQSIGTIYNAIKENGATSPLYNSMALFATLTYGAHLLALSEGSSLQVQAYAIYRGKRTQIVVLNFSSGEARLHFSLSHPYKSASLSTVSAPSLRETSKIRESAPQQVRVEDIMTLQGYSVGIIILQE</sequence>
<accession>A0ABQ3V1F6</accession>
<dbReference type="EMBL" id="BNJG01000003">
    <property type="protein sequence ID" value="GHO58475.1"/>
    <property type="molecule type" value="Genomic_DNA"/>
</dbReference>
<evidence type="ECO:0000313" key="2">
    <source>
        <dbReference type="Proteomes" id="UP000654345"/>
    </source>
</evidence>
<proteinExistence type="predicted"/>
<evidence type="ECO:0000313" key="1">
    <source>
        <dbReference type="EMBL" id="GHO58475.1"/>
    </source>
</evidence>
<name>A0ABQ3V1F6_9CHLR</name>
<reference evidence="1 2" key="1">
    <citation type="journal article" date="2021" name="Int. J. Syst. Evol. Microbiol.">
        <title>Reticulibacter mediterranei gen. nov., sp. nov., within the new family Reticulibacteraceae fam. nov., and Ktedonospora formicarum gen. nov., sp. nov., Ktedonobacter robiniae sp. nov., Dictyobacter formicarum sp. nov. and Dictyobacter arantiisoli sp. nov., belonging to the class Ktedonobacteria.</title>
        <authorList>
            <person name="Yabe S."/>
            <person name="Zheng Y."/>
            <person name="Wang C.M."/>
            <person name="Sakai Y."/>
            <person name="Abe K."/>
            <person name="Yokota A."/>
            <person name="Donadio S."/>
            <person name="Cavaletti L."/>
            <person name="Monciardini P."/>
        </authorList>
    </citation>
    <scope>NUCLEOTIDE SEQUENCE [LARGE SCALE GENOMIC DNA]</scope>
    <source>
        <strain evidence="1 2">SOSP1-30</strain>
    </source>
</reference>
<comment type="caution">
    <text evidence="1">The sequence shown here is derived from an EMBL/GenBank/DDBJ whole genome shotgun (WGS) entry which is preliminary data.</text>
</comment>